<evidence type="ECO:0000313" key="1">
    <source>
        <dbReference type="EMBL" id="AXJ05637.1"/>
    </source>
</evidence>
<organism evidence="1 2">
    <name type="scientific">Pseudomonas fluorescens</name>
    <dbReference type="NCBI Taxonomy" id="294"/>
    <lineage>
        <taxon>Bacteria</taxon>
        <taxon>Pseudomonadati</taxon>
        <taxon>Pseudomonadota</taxon>
        <taxon>Gammaproteobacteria</taxon>
        <taxon>Pseudomonadales</taxon>
        <taxon>Pseudomonadaceae</taxon>
        <taxon>Pseudomonas</taxon>
    </lineage>
</organism>
<name>A0A345UYT5_PSEFL</name>
<sequence length="348" mass="38403">MPLPSAPQQRPVINVLSPHNPNHLCILSVVLGVIGQHVTTKSPEEVQAYTHPGESTIYVAANKNGESLIAACEVLLTAIHPGGSNALMEAARILHVLFSETDRVINQNIPEYELQESWLKSNQVGNKNGNWATDENSKLVRWKFLDRAPIIPDTKLYVTNMPSKTAKEKAKVAEKILELTYNPRLNTKQLNNLLNLVKAFKEQKPLPRTVVLSPITKITNTPPTPHALQYVENDGYHAEISLMRALIIGSGFKPVIKGNLGGKKAACAKCSAWFSKVKTLSANQIDPSFPNEAEFGNLRPQRQSPTNWAAPKFSPHVFSSTDFTVFKTVYEGAGKVTTSAEEELMEFT</sequence>
<gene>
    <name evidence="1" type="ORF">CFN16_16355</name>
</gene>
<dbReference type="AlphaFoldDB" id="A0A345UYT5"/>
<reference evidence="1 2" key="1">
    <citation type="submission" date="2017-07" db="EMBL/GenBank/DDBJ databases">
        <title>Genome sequence of Pseudomonas NEP1.</title>
        <authorList>
            <person name="Nascimento F.X."/>
        </authorList>
    </citation>
    <scope>NUCLEOTIDE SEQUENCE [LARGE SCALE GENOMIC DNA]</scope>
    <source>
        <strain evidence="1 2">NEP1</strain>
    </source>
</reference>
<proteinExistence type="predicted"/>
<accession>A0A345UYT5</accession>
<dbReference type="Proteomes" id="UP000254535">
    <property type="component" value="Chromosome"/>
</dbReference>
<evidence type="ECO:0000313" key="2">
    <source>
        <dbReference type="Proteomes" id="UP000254535"/>
    </source>
</evidence>
<dbReference type="EMBL" id="CP022313">
    <property type="protein sequence ID" value="AXJ05637.1"/>
    <property type="molecule type" value="Genomic_DNA"/>
</dbReference>
<dbReference type="RefSeq" id="WP_115078355.1">
    <property type="nucleotide sequence ID" value="NZ_CP022313.1"/>
</dbReference>
<protein>
    <submittedName>
        <fullName evidence="1">Uncharacterized protein</fullName>
    </submittedName>
</protein>